<proteinExistence type="predicted"/>
<dbReference type="Pfam" id="PF13884">
    <property type="entry name" value="Peptidase_S74"/>
    <property type="match status" value="1"/>
</dbReference>
<reference evidence="3 4" key="1">
    <citation type="journal article" date="2023" name="Int. J. Syst. Evol. Microbiol.">
        <title>Winogradskyella bathintestinalis sp. nov., isolated from the intestine of the deep-sea loosejaw dragonfish, Malacosteus niger.</title>
        <authorList>
            <person name="Uniacke-Lowe S."/>
            <person name="Johnson C.N."/>
            <person name="Stanton C."/>
            <person name="Hill C."/>
            <person name="Ross P."/>
        </authorList>
    </citation>
    <scope>NUCLEOTIDE SEQUENCE [LARGE SCALE GENOMIC DNA]</scope>
    <source>
        <strain evidence="3 4">APC 3343</strain>
    </source>
</reference>
<evidence type="ECO:0000259" key="2">
    <source>
        <dbReference type="PROSITE" id="PS51688"/>
    </source>
</evidence>
<dbReference type="PROSITE" id="PS51688">
    <property type="entry name" value="ICA"/>
    <property type="match status" value="1"/>
</dbReference>
<dbReference type="InterPro" id="IPR030392">
    <property type="entry name" value="S74_ICA"/>
</dbReference>
<evidence type="ECO:0000313" key="3">
    <source>
        <dbReference type="EMBL" id="MDN3493447.1"/>
    </source>
</evidence>
<name>A0ABT7ZWU4_9FLAO</name>
<feature type="domain" description="Peptidase S74" evidence="2">
    <location>
        <begin position="477"/>
        <end position="569"/>
    </location>
</feature>
<feature type="chain" id="PRO_5046902825" evidence="1">
    <location>
        <begin position="20"/>
        <end position="592"/>
    </location>
</feature>
<keyword evidence="4" id="KW-1185">Reference proteome</keyword>
<dbReference type="InterPro" id="IPR036388">
    <property type="entry name" value="WH-like_DNA-bd_sf"/>
</dbReference>
<dbReference type="Proteomes" id="UP001231197">
    <property type="component" value="Unassembled WGS sequence"/>
</dbReference>
<keyword evidence="1" id="KW-0732">Signal</keyword>
<comment type="caution">
    <text evidence="3">The sequence shown here is derived from an EMBL/GenBank/DDBJ whole genome shotgun (WGS) entry which is preliminary data.</text>
</comment>
<dbReference type="EMBL" id="JASDDK010000004">
    <property type="protein sequence ID" value="MDN3493447.1"/>
    <property type="molecule type" value="Genomic_DNA"/>
</dbReference>
<protein>
    <submittedName>
        <fullName evidence="3">Tail fiber domain-containing protein</fullName>
    </submittedName>
</protein>
<evidence type="ECO:0000313" key="4">
    <source>
        <dbReference type="Proteomes" id="UP001231197"/>
    </source>
</evidence>
<sequence>MKTLFTSFTILFISISSFAQQGINYKALIKDDLGNILADQPIGVQFQIREAAADGSAVYTEAHSTTTDANGIIILNIGTGSTTDTFSDIDWSGNEHWLNLQIDIVGGTNYADLSTTQFMTVPYALNAANAATKIDELEDAKSDADGSSLFIGVNAGLNDDSTINRNTGIGLNALSLNSTGSNNTAVGASALSKNSTGSRNTAIGSFAMLDNTAGSVNTAIGYDALGFNTTGINNIAIGEKALYGNIEGFNNTAIGTGALHQNKSSNNTANGFNALYLNWDGYHNTGIGVDALYSNYDGNNNTAVGHSALRANNNGDSNTAIGFSALWSNDIGYENTATGYQALYDNTTGSNNTVIGRNALYNNISGNYNIAIGSNSGLNHTSGSNNIFIGNFSGASVLANNNNKLFINNEASDNPLIYGEFDTNLIRIGGSLSIQNASDPTSTWRLQTRPNGSLALYRNSSYRGYFHETTGVYSSISDRKTKKDITALENGTLEKVMQLNPVSYLMKDQNDTKRNLGLISQEVQDIFPSITNYVEEADLITLSYTELIPVLIKALQEQQEIIEAQSAKDIIQDKSIEALVARLNIMESKSSN</sequence>
<gene>
    <name evidence="3" type="ORF">QMA06_12005</name>
</gene>
<dbReference type="Gene3D" id="1.10.10.10">
    <property type="entry name" value="Winged helix-like DNA-binding domain superfamily/Winged helix DNA-binding domain"/>
    <property type="match status" value="1"/>
</dbReference>
<accession>A0ABT7ZWU4</accession>
<evidence type="ECO:0000256" key="1">
    <source>
        <dbReference type="SAM" id="SignalP"/>
    </source>
</evidence>
<organism evidence="3 4">
    <name type="scientific">Winogradskyella bathintestinalis</name>
    <dbReference type="NCBI Taxonomy" id="3035208"/>
    <lineage>
        <taxon>Bacteria</taxon>
        <taxon>Pseudomonadati</taxon>
        <taxon>Bacteroidota</taxon>
        <taxon>Flavobacteriia</taxon>
        <taxon>Flavobacteriales</taxon>
        <taxon>Flavobacteriaceae</taxon>
        <taxon>Winogradskyella</taxon>
    </lineage>
</organism>
<dbReference type="RefSeq" id="WP_290207106.1">
    <property type="nucleotide sequence ID" value="NZ_JASDDK010000004.1"/>
</dbReference>
<feature type="signal peptide" evidence="1">
    <location>
        <begin position="1"/>
        <end position="19"/>
    </location>
</feature>